<keyword evidence="10" id="KW-1185">Reference proteome</keyword>
<sequence length="532" mass="59796">MIMACTLTQLPPRRLTDSLLGLTRWCDQGCGMPPVGMVSDITWAQPCSLALSAAAVKLVPRSAIGWFSKLYQDQQSLEMVTRVHQESSSPETSILRRQVQGQAGKFSQLVMVRQCAVFFFLITLNHGNDMEELAFRKTMVILTLRLQSSFLQQGAVSCLCARRQLQLLSFSFINLKRYALTVFLCVKHCLKKVHLNFLMFLHRLAEEARTNAFENKSKTIKPEHTIAAAKNIEWSCSGNESGLSSDCLKGSVFSDNGKGCQNQKHICKIKVFVCCYKKIVTIFHLLQRDKILEISFIPSPFCVITIYYSFSPCMFGEPGYYLCLESTKPFGAYFRPAPQKESYTSVLRTVLPNVLSLSSYTGGATGGEQLPNAPRCPEDPLQRGAQHVCRWVQTEEQHVCIENLRELWRKRACGEIALCAGSLLCTRSKGPITVPRQTPHADKDSMESSVSGKKRHSFKSAGTSSKFEEIYFRDGSTHCSVLHRVPMAVFVVHTGWRRCNCSSESTEPELKSPVWKYNASCIDIEKPKHRAL</sequence>
<dbReference type="AlphaFoldDB" id="R0M3H2"/>
<keyword evidence="5" id="KW-0539">Nucleus</keyword>
<dbReference type="CDD" id="cd13732">
    <property type="entry name" value="HFD_CENP-W"/>
    <property type="match status" value="1"/>
</dbReference>
<evidence type="ECO:0000256" key="6">
    <source>
        <dbReference type="ARBA" id="ARBA00023328"/>
    </source>
</evidence>
<reference evidence="10" key="1">
    <citation type="journal article" date="2013" name="Nat. Genet.">
        <title>The duck genome and transcriptome provide insight into an avian influenza virus reservoir species.</title>
        <authorList>
            <person name="Huang Y."/>
            <person name="Li Y."/>
            <person name="Burt D.W."/>
            <person name="Chen H."/>
            <person name="Zhang Y."/>
            <person name="Qian W."/>
            <person name="Kim H."/>
            <person name="Gan S."/>
            <person name="Zhao Y."/>
            <person name="Li J."/>
            <person name="Yi K."/>
            <person name="Feng H."/>
            <person name="Zhu P."/>
            <person name="Li B."/>
            <person name="Liu Q."/>
            <person name="Fairley S."/>
            <person name="Magor K.E."/>
            <person name="Du Z."/>
            <person name="Hu X."/>
            <person name="Goodman L."/>
            <person name="Tafer H."/>
            <person name="Vignal A."/>
            <person name="Lee T."/>
            <person name="Kim K.W."/>
            <person name="Sheng Z."/>
            <person name="An Y."/>
            <person name="Searle S."/>
            <person name="Herrero J."/>
            <person name="Groenen M.A."/>
            <person name="Crooijmans R.P."/>
            <person name="Faraut T."/>
            <person name="Cai Q."/>
            <person name="Webster R.G."/>
            <person name="Aldridge J.R."/>
            <person name="Warren W.C."/>
            <person name="Bartschat S."/>
            <person name="Kehr S."/>
            <person name="Marz M."/>
            <person name="Stadler P.F."/>
            <person name="Smith J."/>
            <person name="Kraus R.H."/>
            <person name="Zhao Y."/>
            <person name="Ren L."/>
            <person name="Fei J."/>
            <person name="Morisson M."/>
            <person name="Kaiser P."/>
            <person name="Griffin D.K."/>
            <person name="Rao M."/>
            <person name="Pitel F."/>
            <person name="Wang J."/>
            <person name="Li N."/>
        </authorList>
    </citation>
    <scope>NUCLEOTIDE SEQUENCE [LARGE SCALE GENOMIC DNA]</scope>
</reference>
<keyword evidence="4" id="KW-0995">Kinetochore</keyword>
<evidence type="ECO:0000256" key="7">
    <source>
        <dbReference type="ARBA" id="ARBA00038432"/>
    </source>
</evidence>
<evidence type="ECO:0000313" key="10">
    <source>
        <dbReference type="Proteomes" id="UP000296049"/>
    </source>
</evidence>
<dbReference type="EMBL" id="KB742432">
    <property type="protein sequence ID" value="EOB08660.1"/>
    <property type="molecule type" value="Genomic_DNA"/>
</dbReference>
<dbReference type="GO" id="GO:0051382">
    <property type="term" value="P:kinetochore assembly"/>
    <property type="evidence" value="ECO:0007669"/>
    <property type="project" value="InterPro"/>
</dbReference>
<proteinExistence type="inferred from homology"/>
<accession>R0M3H2</accession>
<comment type="similarity">
    <text evidence="7">Belongs to the CENP-W/WIP1 family.</text>
</comment>
<organism evidence="9 10">
    <name type="scientific">Anas platyrhynchos</name>
    <name type="common">Mallard</name>
    <name type="synonym">Anas boschas</name>
    <dbReference type="NCBI Taxonomy" id="8839"/>
    <lineage>
        <taxon>Eukaryota</taxon>
        <taxon>Metazoa</taxon>
        <taxon>Chordata</taxon>
        <taxon>Craniata</taxon>
        <taxon>Vertebrata</taxon>
        <taxon>Euteleostomi</taxon>
        <taxon>Archelosauria</taxon>
        <taxon>Archosauria</taxon>
        <taxon>Dinosauria</taxon>
        <taxon>Saurischia</taxon>
        <taxon>Theropoda</taxon>
        <taxon>Coelurosauria</taxon>
        <taxon>Aves</taxon>
        <taxon>Neognathae</taxon>
        <taxon>Galloanserae</taxon>
        <taxon>Anseriformes</taxon>
        <taxon>Anatidae</taxon>
        <taxon>Anatinae</taxon>
        <taxon>Anas</taxon>
    </lineage>
</organism>
<evidence type="ECO:0000256" key="3">
    <source>
        <dbReference type="ARBA" id="ARBA00022454"/>
    </source>
</evidence>
<dbReference type="GO" id="GO:0007059">
    <property type="term" value="P:chromosome segregation"/>
    <property type="evidence" value="ECO:0007669"/>
    <property type="project" value="TreeGrafter"/>
</dbReference>
<evidence type="ECO:0000256" key="5">
    <source>
        <dbReference type="ARBA" id="ARBA00023242"/>
    </source>
</evidence>
<comment type="subcellular location">
    <subcellularLocation>
        <location evidence="2">Chromosome</location>
        <location evidence="2">Centromere</location>
        <location evidence="2">Kinetochore</location>
    </subcellularLocation>
    <subcellularLocation>
        <location evidence="1">Nucleus</location>
    </subcellularLocation>
</comment>
<feature type="region of interest" description="Disordered" evidence="8">
    <location>
        <begin position="434"/>
        <end position="458"/>
    </location>
</feature>
<dbReference type="InterPro" id="IPR028847">
    <property type="entry name" value="CENP-W"/>
</dbReference>
<dbReference type="Gene3D" id="1.10.20.10">
    <property type="entry name" value="Histone, subunit A"/>
    <property type="match status" value="1"/>
</dbReference>
<evidence type="ECO:0000256" key="8">
    <source>
        <dbReference type="SAM" id="MobiDB-lite"/>
    </source>
</evidence>
<dbReference type="Proteomes" id="UP000296049">
    <property type="component" value="Unassembled WGS sequence"/>
</dbReference>
<keyword evidence="3" id="KW-0158">Chromosome</keyword>
<dbReference type="InterPro" id="IPR009072">
    <property type="entry name" value="Histone-fold"/>
</dbReference>
<dbReference type="GO" id="GO:0000278">
    <property type="term" value="P:mitotic cell cycle"/>
    <property type="evidence" value="ECO:0007669"/>
    <property type="project" value="InterPro"/>
</dbReference>
<dbReference type="InterPro" id="IPR052484">
    <property type="entry name" value="CENP-W/WIP1"/>
</dbReference>
<dbReference type="PANTHER" id="PTHR34832">
    <property type="entry name" value="CENTROMERE PROTEIN W"/>
    <property type="match status" value="1"/>
</dbReference>
<evidence type="ECO:0000313" key="9">
    <source>
        <dbReference type="EMBL" id="EOB08660.1"/>
    </source>
</evidence>
<evidence type="ECO:0000256" key="1">
    <source>
        <dbReference type="ARBA" id="ARBA00004123"/>
    </source>
</evidence>
<dbReference type="GO" id="GO:0046982">
    <property type="term" value="F:protein heterodimerization activity"/>
    <property type="evidence" value="ECO:0007669"/>
    <property type="project" value="InterPro"/>
</dbReference>
<dbReference type="GO" id="GO:0005654">
    <property type="term" value="C:nucleoplasm"/>
    <property type="evidence" value="ECO:0007669"/>
    <property type="project" value="TreeGrafter"/>
</dbReference>
<dbReference type="PANTHER" id="PTHR34832:SF1">
    <property type="entry name" value="CENTROMERE PROTEIN W"/>
    <property type="match status" value="1"/>
</dbReference>
<evidence type="ECO:0000256" key="4">
    <source>
        <dbReference type="ARBA" id="ARBA00022838"/>
    </source>
</evidence>
<evidence type="ECO:0000256" key="2">
    <source>
        <dbReference type="ARBA" id="ARBA00004629"/>
    </source>
</evidence>
<dbReference type="GO" id="GO:0000776">
    <property type="term" value="C:kinetochore"/>
    <property type="evidence" value="ECO:0007669"/>
    <property type="project" value="UniProtKB-KW"/>
</dbReference>
<dbReference type="Pfam" id="PF15510">
    <property type="entry name" value="CENP-W"/>
    <property type="match status" value="1"/>
</dbReference>
<name>R0M3H2_ANAPL</name>
<dbReference type="GO" id="GO:0003677">
    <property type="term" value="F:DNA binding"/>
    <property type="evidence" value="ECO:0007669"/>
    <property type="project" value="InterPro"/>
</dbReference>
<gene>
    <name evidence="9" type="ORF">Anapl_01856</name>
</gene>
<keyword evidence="6" id="KW-0137">Centromere</keyword>
<protein>
    <submittedName>
        <fullName evidence="9">Cancer-up-regulated gene 2 protein</fullName>
    </submittedName>
</protein>